<organism evidence="2 3">
    <name type="scientific">Marchantia polymorpha subsp. ruderalis</name>
    <dbReference type="NCBI Taxonomy" id="1480154"/>
    <lineage>
        <taxon>Eukaryota</taxon>
        <taxon>Viridiplantae</taxon>
        <taxon>Streptophyta</taxon>
        <taxon>Embryophyta</taxon>
        <taxon>Marchantiophyta</taxon>
        <taxon>Marchantiopsida</taxon>
        <taxon>Marchantiidae</taxon>
        <taxon>Marchantiales</taxon>
        <taxon>Marchantiaceae</taxon>
        <taxon>Marchantia</taxon>
    </lineage>
</organism>
<feature type="compositionally biased region" description="Basic and acidic residues" evidence="1">
    <location>
        <begin position="233"/>
        <end position="245"/>
    </location>
</feature>
<evidence type="ECO:0000313" key="3">
    <source>
        <dbReference type="Proteomes" id="UP000077202"/>
    </source>
</evidence>
<dbReference type="Proteomes" id="UP000077202">
    <property type="component" value="Unassembled WGS sequence"/>
</dbReference>
<proteinExistence type="predicted"/>
<feature type="compositionally biased region" description="Polar residues" evidence="1">
    <location>
        <begin position="208"/>
        <end position="221"/>
    </location>
</feature>
<feature type="compositionally biased region" description="Basic residues" evidence="1">
    <location>
        <begin position="119"/>
        <end position="132"/>
    </location>
</feature>
<comment type="caution">
    <text evidence="2">The sequence shown here is derived from an EMBL/GenBank/DDBJ whole genome shotgun (WGS) entry which is preliminary data.</text>
</comment>
<accession>A0A176WFL5</accession>
<protein>
    <submittedName>
        <fullName evidence="2">Uncharacterized protein</fullName>
    </submittedName>
</protein>
<feature type="compositionally biased region" description="Basic and acidic residues" evidence="1">
    <location>
        <begin position="46"/>
        <end position="73"/>
    </location>
</feature>
<evidence type="ECO:0000313" key="2">
    <source>
        <dbReference type="EMBL" id="OAE32000.1"/>
    </source>
</evidence>
<feature type="region of interest" description="Disordered" evidence="1">
    <location>
        <begin position="119"/>
        <end position="259"/>
    </location>
</feature>
<keyword evidence="3" id="KW-1185">Reference proteome</keyword>
<evidence type="ECO:0000256" key="1">
    <source>
        <dbReference type="SAM" id="MobiDB-lite"/>
    </source>
</evidence>
<dbReference type="AlphaFoldDB" id="A0A176WFL5"/>
<gene>
    <name evidence="2" type="ORF">AXG93_2772s1090</name>
</gene>
<sequence length="325" mass="36687">MLRILRWMKMLSSWILETLSERKYRLSRMAVRSPTPVTRHAIRDAETAHRDGSFSEPEGDRIVTSAPERREASNRTVRNLAHPGGREFGKLIHIGFFTHDSQRKVCCWSRLLRWRGRAVGKGRKASMGRKTTRQTEPLLIWRNNAGTHSHSFRSETSRNMGDDEAGSRNRTSKISARIRKISANQARANTNGAKPDRDPMRTAARSRCSASLERNTSSPTQPHLPPSIPVLQRRSEQRARGENRNARAGSLSLSRRPRPHIVASKGPRWWEFGVWRGESAIHRSFPKAVGIGRIGSNTVSSAIQHYRCADAREGSVGRTGPPRAR</sequence>
<feature type="compositionally biased region" description="Polar residues" evidence="1">
    <location>
        <begin position="182"/>
        <end position="192"/>
    </location>
</feature>
<dbReference type="EMBL" id="LVLJ01000913">
    <property type="protein sequence ID" value="OAE32000.1"/>
    <property type="molecule type" value="Genomic_DNA"/>
</dbReference>
<reference evidence="2" key="1">
    <citation type="submission" date="2016-03" db="EMBL/GenBank/DDBJ databases">
        <title>Mechanisms controlling the formation of the plant cell surface in tip-growing cells are functionally conserved among land plants.</title>
        <authorList>
            <person name="Honkanen S."/>
            <person name="Jones V.A."/>
            <person name="Morieri G."/>
            <person name="Champion C."/>
            <person name="Hetherington A.J."/>
            <person name="Kelly S."/>
            <person name="Saint-Marcoux D."/>
            <person name="Proust H."/>
            <person name="Prescott H."/>
            <person name="Dolan L."/>
        </authorList>
    </citation>
    <scope>NUCLEOTIDE SEQUENCE [LARGE SCALE GENOMIC DNA]</scope>
    <source>
        <tissue evidence="2">Whole gametophyte</tissue>
    </source>
</reference>
<feature type="region of interest" description="Disordered" evidence="1">
    <location>
        <begin position="46"/>
        <end position="74"/>
    </location>
</feature>
<name>A0A176WFL5_MARPO</name>